<organism evidence="1 2">
    <name type="scientific">Gossypium australe</name>
    <dbReference type="NCBI Taxonomy" id="47621"/>
    <lineage>
        <taxon>Eukaryota</taxon>
        <taxon>Viridiplantae</taxon>
        <taxon>Streptophyta</taxon>
        <taxon>Embryophyta</taxon>
        <taxon>Tracheophyta</taxon>
        <taxon>Spermatophyta</taxon>
        <taxon>Magnoliopsida</taxon>
        <taxon>eudicotyledons</taxon>
        <taxon>Gunneridae</taxon>
        <taxon>Pentapetalae</taxon>
        <taxon>rosids</taxon>
        <taxon>malvids</taxon>
        <taxon>Malvales</taxon>
        <taxon>Malvaceae</taxon>
        <taxon>Malvoideae</taxon>
        <taxon>Gossypium</taxon>
    </lineage>
</organism>
<reference evidence="2" key="1">
    <citation type="journal article" date="2019" name="Plant Biotechnol. J.">
        <title>Genome sequencing of the Australian wild diploid species Gossypium australe highlights disease resistance and delayed gland morphogenesis.</title>
        <authorList>
            <person name="Cai Y."/>
            <person name="Cai X."/>
            <person name="Wang Q."/>
            <person name="Wang P."/>
            <person name="Zhang Y."/>
            <person name="Cai C."/>
            <person name="Xu Y."/>
            <person name="Wang K."/>
            <person name="Zhou Z."/>
            <person name="Wang C."/>
            <person name="Geng S."/>
            <person name="Li B."/>
            <person name="Dong Q."/>
            <person name="Hou Y."/>
            <person name="Wang H."/>
            <person name="Ai P."/>
            <person name="Liu Z."/>
            <person name="Yi F."/>
            <person name="Sun M."/>
            <person name="An G."/>
            <person name="Cheng J."/>
            <person name="Zhang Y."/>
            <person name="Shi Q."/>
            <person name="Xie Y."/>
            <person name="Shi X."/>
            <person name="Chang Y."/>
            <person name="Huang F."/>
            <person name="Chen Y."/>
            <person name="Hong S."/>
            <person name="Mi L."/>
            <person name="Sun Q."/>
            <person name="Zhang L."/>
            <person name="Zhou B."/>
            <person name="Peng R."/>
            <person name="Zhang X."/>
            <person name="Liu F."/>
        </authorList>
    </citation>
    <scope>NUCLEOTIDE SEQUENCE [LARGE SCALE GENOMIC DNA]</scope>
    <source>
        <strain evidence="2">cv. PA1801</strain>
    </source>
</reference>
<protein>
    <submittedName>
        <fullName evidence="1">Uncharacterized protein</fullName>
    </submittedName>
</protein>
<gene>
    <name evidence="1" type="ORF">EPI10_001015</name>
</gene>
<sequence>MVQCELSVTKYEYAAEMVSQKKDHCQRFFFGLHRDIQLYLVFHDTTNFDELVDKAKAIEEIVTHKIPAEMLNEVSDRTIHNNGTTPGMERRVHTSLRAGRFASIVSEDILVNVVK</sequence>
<evidence type="ECO:0000313" key="2">
    <source>
        <dbReference type="Proteomes" id="UP000325315"/>
    </source>
</evidence>
<accession>A0A5B6V9R7</accession>
<evidence type="ECO:0000313" key="1">
    <source>
        <dbReference type="EMBL" id="KAA3465879.1"/>
    </source>
</evidence>
<dbReference type="EMBL" id="SMMG02000007">
    <property type="protein sequence ID" value="KAA3465879.1"/>
    <property type="molecule type" value="Genomic_DNA"/>
</dbReference>
<comment type="caution">
    <text evidence="1">The sequence shown here is derived from an EMBL/GenBank/DDBJ whole genome shotgun (WGS) entry which is preliminary data.</text>
</comment>
<dbReference type="OrthoDB" id="2272416at2759"/>
<name>A0A5B6V9R7_9ROSI</name>
<keyword evidence="2" id="KW-1185">Reference proteome</keyword>
<proteinExistence type="predicted"/>
<dbReference type="Proteomes" id="UP000325315">
    <property type="component" value="Unassembled WGS sequence"/>
</dbReference>
<dbReference type="AlphaFoldDB" id="A0A5B6V9R7"/>